<name>A0A9N9EG52_9GLOM</name>
<dbReference type="EMBL" id="CAJVPL010007636">
    <property type="protein sequence ID" value="CAG8670552.1"/>
    <property type="molecule type" value="Genomic_DNA"/>
</dbReference>
<dbReference type="AlphaFoldDB" id="A0A9N9EG52"/>
<gene>
    <name evidence="1" type="ORF">AGERDE_LOCUS12235</name>
</gene>
<protein>
    <submittedName>
        <fullName evidence="1">2938_t:CDS:1</fullName>
    </submittedName>
</protein>
<proteinExistence type="predicted"/>
<organism evidence="1 2">
    <name type="scientific">Ambispora gerdemannii</name>
    <dbReference type="NCBI Taxonomy" id="144530"/>
    <lineage>
        <taxon>Eukaryota</taxon>
        <taxon>Fungi</taxon>
        <taxon>Fungi incertae sedis</taxon>
        <taxon>Mucoromycota</taxon>
        <taxon>Glomeromycotina</taxon>
        <taxon>Glomeromycetes</taxon>
        <taxon>Archaeosporales</taxon>
        <taxon>Ambisporaceae</taxon>
        <taxon>Ambispora</taxon>
    </lineage>
</organism>
<keyword evidence="2" id="KW-1185">Reference proteome</keyword>
<evidence type="ECO:0000313" key="2">
    <source>
        <dbReference type="Proteomes" id="UP000789831"/>
    </source>
</evidence>
<dbReference type="Proteomes" id="UP000789831">
    <property type="component" value="Unassembled WGS sequence"/>
</dbReference>
<reference evidence="1" key="1">
    <citation type="submission" date="2021-06" db="EMBL/GenBank/DDBJ databases">
        <authorList>
            <person name="Kallberg Y."/>
            <person name="Tangrot J."/>
            <person name="Rosling A."/>
        </authorList>
    </citation>
    <scope>NUCLEOTIDE SEQUENCE</scope>
    <source>
        <strain evidence="1">MT106</strain>
    </source>
</reference>
<comment type="caution">
    <text evidence="1">The sequence shown here is derived from an EMBL/GenBank/DDBJ whole genome shotgun (WGS) entry which is preliminary data.</text>
</comment>
<accession>A0A9N9EG52</accession>
<dbReference type="OrthoDB" id="2412924at2759"/>
<evidence type="ECO:0000313" key="1">
    <source>
        <dbReference type="EMBL" id="CAG8670552.1"/>
    </source>
</evidence>
<sequence length="176" mass="20755">MDILIAVRFVVRAWSEVSPTTIHNCFRHTGILPIYNNNEELTINDNDNDLTEELRADVESLHLRNEMNIEEYINYPEERSTEEVLTDQEILDLVTYQEAEKAESEEEEIDDSIEMRKITRTEVLDALELMDQYFVQQDFSNAIRLEYDTALSKLHKVIRKHQNDSLKQMSIEAFLE</sequence>